<feature type="region of interest" description="Disordered" evidence="1">
    <location>
        <begin position="98"/>
        <end position="117"/>
    </location>
</feature>
<keyword evidence="2" id="KW-0614">Plasmid</keyword>
<evidence type="ECO:0000313" key="2">
    <source>
        <dbReference type="EMBL" id="QQP94041.1"/>
    </source>
</evidence>
<proteinExistence type="predicted"/>
<accession>A0ABX7BK23</accession>
<dbReference type="Proteomes" id="UP000595197">
    <property type="component" value="Plasmid pTT6-5"/>
</dbReference>
<evidence type="ECO:0000256" key="1">
    <source>
        <dbReference type="SAM" id="MobiDB-lite"/>
    </source>
</evidence>
<dbReference type="EMBL" id="CP067425">
    <property type="protein sequence ID" value="QQP94041.1"/>
    <property type="molecule type" value="Genomic_DNA"/>
</dbReference>
<organism evidence="2 3">
    <name type="scientific">Skermanella cutis</name>
    <dbReference type="NCBI Taxonomy" id="2775420"/>
    <lineage>
        <taxon>Bacteria</taxon>
        <taxon>Pseudomonadati</taxon>
        <taxon>Pseudomonadota</taxon>
        <taxon>Alphaproteobacteria</taxon>
        <taxon>Rhodospirillales</taxon>
        <taxon>Azospirillaceae</taxon>
        <taxon>Skermanella</taxon>
    </lineage>
</organism>
<geneLocation type="plasmid" evidence="2 3">
    <name>pTT6-5</name>
</geneLocation>
<sequence length="117" mass="13268">MYIVAIGSLDAPLHVTLSENPQADLEARQRHRADHVRLFHQAKVRPEAATTTLEYAHVLLQDWAVKRREGWYDIAPEDAAYLLDRAVMACLPSPPMSELHQDAMRRKRAAKTAKEAV</sequence>
<reference evidence="2" key="1">
    <citation type="submission" date="2021-02" db="EMBL/GenBank/DDBJ databases">
        <title>Skermanella TT6 skin isolate.</title>
        <authorList>
            <person name="Lee K."/>
            <person name="Ganzorig M."/>
        </authorList>
    </citation>
    <scope>NUCLEOTIDE SEQUENCE</scope>
    <source>
        <strain evidence="2">TT6</strain>
    </source>
</reference>
<gene>
    <name evidence="2" type="ORF">IGS68_35105</name>
</gene>
<dbReference type="RefSeq" id="WP_201083938.1">
    <property type="nucleotide sequence ID" value="NZ_CP067425.2"/>
</dbReference>
<evidence type="ECO:0000313" key="3">
    <source>
        <dbReference type="Proteomes" id="UP000595197"/>
    </source>
</evidence>
<protein>
    <submittedName>
        <fullName evidence="2">Uncharacterized protein</fullName>
    </submittedName>
</protein>
<name>A0ABX7BK23_9PROT</name>
<keyword evidence="3" id="KW-1185">Reference proteome</keyword>